<dbReference type="InterPro" id="IPR012340">
    <property type="entry name" value="NA-bd_OB-fold"/>
</dbReference>
<dbReference type="OrthoDB" id="9806253at2"/>
<dbReference type="Proteomes" id="UP000191240">
    <property type="component" value="Unassembled WGS sequence"/>
</dbReference>
<evidence type="ECO:0000256" key="2">
    <source>
        <dbReference type="ARBA" id="ARBA00022692"/>
    </source>
</evidence>
<dbReference type="SUPFAM" id="SSF141322">
    <property type="entry name" value="NfeD domain-like"/>
    <property type="match status" value="1"/>
</dbReference>
<gene>
    <name evidence="6" type="ORF">SAMN02745671_00376</name>
</gene>
<comment type="subcellular location">
    <subcellularLocation>
        <location evidence="1">Membrane</location>
        <topology evidence="1">Multi-pass membrane protein</topology>
    </subcellularLocation>
</comment>
<dbReference type="GO" id="GO:0005886">
    <property type="term" value="C:plasma membrane"/>
    <property type="evidence" value="ECO:0007669"/>
    <property type="project" value="TreeGrafter"/>
</dbReference>
<dbReference type="Gene3D" id="2.40.50.140">
    <property type="entry name" value="Nucleic acid-binding proteins"/>
    <property type="match status" value="1"/>
</dbReference>
<reference evidence="6 7" key="1">
    <citation type="submission" date="2016-11" db="EMBL/GenBank/DDBJ databases">
        <authorList>
            <person name="Jaros S."/>
            <person name="Januszkiewicz K."/>
            <person name="Wedrychowicz H."/>
        </authorList>
    </citation>
    <scope>NUCLEOTIDE SEQUENCE [LARGE SCALE GENOMIC DNA]</scope>
    <source>
        <strain evidence="6 7">DSM 3074</strain>
    </source>
</reference>
<organism evidence="6 7">
    <name type="scientific">Anaerovibrio lipolyticus DSM 3074</name>
    <dbReference type="NCBI Taxonomy" id="1120997"/>
    <lineage>
        <taxon>Bacteria</taxon>
        <taxon>Bacillati</taxon>
        <taxon>Bacillota</taxon>
        <taxon>Negativicutes</taxon>
        <taxon>Selenomonadales</taxon>
        <taxon>Selenomonadaceae</taxon>
        <taxon>Anaerovibrio</taxon>
    </lineage>
</organism>
<protein>
    <submittedName>
        <fullName evidence="6">NfeD-like C-terminal, partner-binding</fullName>
    </submittedName>
</protein>
<sequence>MSFWSDLWHSFVLKDQTSTEKGYVSAVEKPELVGCKGIVSRELRPAGTVIINGEPVDVVSEGDYIPKGQEVKVIAVNGNHVVVR</sequence>
<proteinExistence type="predicted"/>
<evidence type="ECO:0000259" key="5">
    <source>
        <dbReference type="Pfam" id="PF01957"/>
    </source>
</evidence>
<evidence type="ECO:0000256" key="4">
    <source>
        <dbReference type="ARBA" id="ARBA00023136"/>
    </source>
</evidence>
<name>A0A1M6AIS3_9FIRM</name>
<accession>A0A1M6AIS3</accession>
<dbReference type="EMBL" id="FQYW01000004">
    <property type="protein sequence ID" value="SHI36382.1"/>
    <property type="molecule type" value="Genomic_DNA"/>
</dbReference>
<evidence type="ECO:0000313" key="6">
    <source>
        <dbReference type="EMBL" id="SHI36382.1"/>
    </source>
</evidence>
<keyword evidence="2" id="KW-0812">Transmembrane</keyword>
<feature type="domain" description="NfeD-like C-terminal" evidence="5">
    <location>
        <begin position="31"/>
        <end position="84"/>
    </location>
</feature>
<evidence type="ECO:0000313" key="7">
    <source>
        <dbReference type="Proteomes" id="UP000191240"/>
    </source>
</evidence>
<dbReference type="PANTHER" id="PTHR33507:SF3">
    <property type="entry name" value="INNER MEMBRANE PROTEIN YBBJ"/>
    <property type="match status" value="1"/>
</dbReference>
<evidence type="ECO:0000256" key="1">
    <source>
        <dbReference type="ARBA" id="ARBA00004141"/>
    </source>
</evidence>
<dbReference type="RefSeq" id="WP_027397359.1">
    <property type="nucleotide sequence ID" value="NZ_FQYW01000004.1"/>
</dbReference>
<dbReference type="Pfam" id="PF01957">
    <property type="entry name" value="NfeD"/>
    <property type="match status" value="1"/>
</dbReference>
<evidence type="ECO:0000256" key="3">
    <source>
        <dbReference type="ARBA" id="ARBA00022989"/>
    </source>
</evidence>
<keyword evidence="3" id="KW-1133">Transmembrane helix</keyword>
<dbReference type="PANTHER" id="PTHR33507">
    <property type="entry name" value="INNER MEMBRANE PROTEIN YBBJ"/>
    <property type="match status" value="1"/>
</dbReference>
<dbReference type="InterPro" id="IPR052165">
    <property type="entry name" value="Membrane_assoc_protease"/>
</dbReference>
<dbReference type="InterPro" id="IPR002810">
    <property type="entry name" value="NfeD-like_C"/>
</dbReference>
<dbReference type="AlphaFoldDB" id="A0A1M6AIS3"/>
<keyword evidence="4" id="KW-0472">Membrane</keyword>